<comment type="similarity">
    <text evidence="1">Belongs to the short-chain dehydrogenases/reductases (SDR) family.</text>
</comment>
<dbReference type="AlphaFoldDB" id="M3F1A0"/>
<dbReference type="SUPFAM" id="SSF51735">
    <property type="entry name" value="NAD(P)-binding Rossmann-fold domains"/>
    <property type="match status" value="1"/>
</dbReference>
<dbReference type="InterPro" id="IPR036291">
    <property type="entry name" value="NAD(P)-bd_dom_sf"/>
</dbReference>
<gene>
    <name evidence="3" type="ORF">LEP1GSC067_3733</name>
</gene>
<keyword evidence="2" id="KW-0560">Oxidoreductase</keyword>
<dbReference type="GO" id="GO:0016616">
    <property type="term" value="F:oxidoreductase activity, acting on the CH-OH group of donors, NAD or NADP as acceptor"/>
    <property type="evidence" value="ECO:0007669"/>
    <property type="project" value="TreeGrafter"/>
</dbReference>
<dbReference type="PANTHER" id="PTHR24322">
    <property type="entry name" value="PKSB"/>
    <property type="match status" value="1"/>
</dbReference>
<evidence type="ECO:0000313" key="3">
    <source>
        <dbReference type="EMBL" id="EMF44422.1"/>
    </source>
</evidence>
<reference evidence="3 4" key="1">
    <citation type="submission" date="2013-01" db="EMBL/GenBank/DDBJ databases">
        <authorList>
            <person name="Harkins D.M."/>
            <person name="Durkin A.S."/>
            <person name="Brinkac L.M."/>
            <person name="Haft D.H."/>
            <person name="Selengut J.D."/>
            <person name="Sanka R."/>
            <person name="DePew J."/>
            <person name="Purushe J."/>
            <person name="Hartskeerl R.A."/>
            <person name="Ahmed A."/>
            <person name="van der Linden H."/>
            <person name="Goris M.G.A."/>
            <person name="Vinetz J.M."/>
            <person name="Sutton G.G."/>
            <person name="Nierman W.C."/>
            <person name="Fouts D.E."/>
        </authorList>
    </citation>
    <scope>NUCLEOTIDE SEQUENCE [LARGE SCALE GENOMIC DNA]</scope>
    <source>
        <strain evidence="3 4">TE 1992</strain>
    </source>
</reference>
<dbReference type="Gene3D" id="3.40.50.720">
    <property type="entry name" value="NAD(P)-binding Rossmann-like Domain"/>
    <property type="match status" value="1"/>
</dbReference>
<dbReference type="PANTHER" id="PTHR24322:SF736">
    <property type="entry name" value="RETINOL DEHYDROGENASE 10"/>
    <property type="match status" value="1"/>
</dbReference>
<dbReference type="EMBL" id="AKWW02000012">
    <property type="protein sequence ID" value="EMF44422.1"/>
    <property type="molecule type" value="Genomic_DNA"/>
</dbReference>
<dbReference type="Proteomes" id="UP000011754">
    <property type="component" value="Unassembled WGS sequence"/>
</dbReference>
<accession>M3F1A0</accession>
<dbReference type="Pfam" id="PF00106">
    <property type="entry name" value="adh_short"/>
    <property type="match status" value="1"/>
</dbReference>
<evidence type="ECO:0000256" key="1">
    <source>
        <dbReference type="ARBA" id="ARBA00006484"/>
    </source>
</evidence>
<evidence type="ECO:0000256" key="2">
    <source>
        <dbReference type="ARBA" id="ARBA00023002"/>
    </source>
</evidence>
<proteinExistence type="inferred from homology"/>
<dbReference type="InterPro" id="IPR002347">
    <property type="entry name" value="SDR_fam"/>
</dbReference>
<sequence length="101" mass="11435">MDIKGKTVLVTGSASGLGKAMAEHFAKKGAKIVLSDISEEKLKEAEKDIKTLGTEVYSFKADVSRRRCRKAYAVCSKTIRKFRRSHIECRNFKRRLTRKNG</sequence>
<comment type="caution">
    <text evidence="3">The sequence shown here is derived from an EMBL/GenBank/DDBJ whole genome shotgun (WGS) entry which is preliminary data.</text>
</comment>
<evidence type="ECO:0000313" key="4">
    <source>
        <dbReference type="Proteomes" id="UP000011754"/>
    </source>
</evidence>
<protein>
    <submittedName>
        <fullName evidence="3">KR domain protein</fullName>
    </submittedName>
</protein>
<organism evidence="3 4">
    <name type="scientific">Leptospira interrogans serovar Lora str. TE 1992</name>
    <dbReference type="NCBI Taxonomy" id="1193028"/>
    <lineage>
        <taxon>Bacteria</taxon>
        <taxon>Pseudomonadati</taxon>
        <taxon>Spirochaetota</taxon>
        <taxon>Spirochaetia</taxon>
        <taxon>Leptospirales</taxon>
        <taxon>Leptospiraceae</taxon>
        <taxon>Leptospira</taxon>
    </lineage>
</organism>
<name>M3F1A0_LEPIR</name>